<dbReference type="PANTHER" id="PTHR30336">
    <property type="entry name" value="INNER MEMBRANE PROTEIN, PROBABLE PERMEASE"/>
    <property type="match status" value="1"/>
</dbReference>
<dbReference type="Proteomes" id="UP000198284">
    <property type="component" value="Unassembled WGS sequence"/>
</dbReference>
<keyword evidence="1" id="KW-1133">Transmembrane helix</keyword>
<dbReference type="OrthoDB" id="9809813at2"/>
<dbReference type="GO" id="GO:0005886">
    <property type="term" value="C:plasma membrane"/>
    <property type="evidence" value="ECO:0007669"/>
    <property type="project" value="TreeGrafter"/>
</dbReference>
<dbReference type="RefSeq" id="WP_089398167.1">
    <property type="nucleotide sequence ID" value="NZ_FZOT01000002.1"/>
</dbReference>
<feature type="transmembrane region" description="Helical" evidence="1">
    <location>
        <begin position="45"/>
        <end position="66"/>
    </location>
</feature>
<dbReference type="EMBL" id="FZOT01000002">
    <property type="protein sequence ID" value="SNS34637.1"/>
    <property type="molecule type" value="Genomic_DNA"/>
</dbReference>
<dbReference type="GO" id="GO:0043164">
    <property type="term" value="P:Gram-negative-bacterium-type cell wall biogenesis"/>
    <property type="evidence" value="ECO:0007669"/>
    <property type="project" value="TreeGrafter"/>
</dbReference>
<evidence type="ECO:0000313" key="4">
    <source>
        <dbReference type="Proteomes" id="UP000198284"/>
    </source>
</evidence>
<evidence type="ECO:0000259" key="2">
    <source>
        <dbReference type="Pfam" id="PF02698"/>
    </source>
</evidence>
<dbReference type="AlphaFoldDB" id="A0A239DQL6"/>
<dbReference type="PANTHER" id="PTHR30336:SF4">
    <property type="entry name" value="ENVELOPE BIOGENESIS FACTOR ELYC"/>
    <property type="match status" value="1"/>
</dbReference>
<protein>
    <submittedName>
        <fullName evidence="3">Uncharacterized SAM-binding protein YcdF, DUF218 family</fullName>
    </submittedName>
</protein>
<dbReference type="GO" id="GO:0000270">
    <property type="term" value="P:peptidoglycan metabolic process"/>
    <property type="evidence" value="ECO:0007669"/>
    <property type="project" value="TreeGrafter"/>
</dbReference>
<dbReference type="CDD" id="cd06259">
    <property type="entry name" value="YdcF-like"/>
    <property type="match status" value="1"/>
</dbReference>
<dbReference type="Pfam" id="PF02698">
    <property type="entry name" value="DUF218"/>
    <property type="match status" value="1"/>
</dbReference>
<dbReference type="InterPro" id="IPR014729">
    <property type="entry name" value="Rossmann-like_a/b/a_fold"/>
</dbReference>
<keyword evidence="4" id="KW-1185">Reference proteome</keyword>
<dbReference type="InterPro" id="IPR003848">
    <property type="entry name" value="DUF218"/>
</dbReference>
<dbReference type="InterPro" id="IPR051599">
    <property type="entry name" value="Cell_Envelope_Assoc"/>
</dbReference>
<name>A0A239DQL6_9BURK</name>
<accession>A0A239DQL6</accession>
<keyword evidence="1" id="KW-0472">Membrane</keyword>
<reference evidence="3 4" key="1">
    <citation type="submission" date="2017-06" db="EMBL/GenBank/DDBJ databases">
        <authorList>
            <person name="Kim H.J."/>
            <person name="Triplett B.A."/>
        </authorList>
    </citation>
    <scope>NUCLEOTIDE SEQUENCE [LARGE SCALE GENOMIC DNA]</scope>
    <source>
        <strain evidence="3 4">U15</strain>
    </source>
</reference>
<evidence type="ECO:0000313" key="3">
    <source>
        <dbReference type="EMBL" id="SNS34637.1"/>
    </source>
</evidence>
<feature type="domain" description="DUF218" evidence="2">
    <location>
        <begin position="83"/>
        <end position="249"/>
    </location>
</feature>
<feature type="transmembrane region" description="Helical" evidence="1">
    <location>
        <begin position="12"/>
        <end position="33"/>
    </location>
</feature>
<keyword evidence="1" id="KW-0812">Transmembrane</keyword>
<evidence type="ECO:0000256" key="1">
    <source>
        <dbReference type="SAM" id="Phobius"/>
    </source>
</evidence>
<gene>
    <name evidence="3" type="ORF">SAMN06265795_102315</name>
</gene>
<sequence length="276" mass="30151">MDTAFFLASKLAWFIVSPSSVMLVGLALILLLLRTGNLRLARRAAAFLLLALLPVAFFPVGEWLLFPLESRFPANPVLPERVDGIIMLGGAERAGHSSVWRQPEFTAHAERPMAFIALARRYPQAKLIFSGGSGRLVDRDYREGEVARMLFAQIGPDPAGVTFEIASRNTVENALYSKRLVSPRPGENWVLITSAAHMPRAIGVFCALGWPVIPYPVDHQSWPGHLLRLDLNLGANLAELDSAVHEWAGLVSYAVTRKTPAVLPRPCNAAASATQP</sequence>
<organism evidence="3 4">
    <name type="scientific">Noviherbaspirillum humi</name>
    <dbReference type="NCBI Taxonomy" id="1688639"/>
    <lineage>
        <taxon>Bacteria</taxon>
        <taxon>Pseudomonadati</taxon>
        <taxon>Pseudomonadota</taxon>
        <taxon>Betaproteobacteria</taxon>
        <taxon>Burkholderiales</taxon>
        <taxon>Oxalobacteraceae</taxon>
        <taxon>Noviherbaspirillum</taxon>
    </lineage>
</organism>
<proteinExistence type="predicted"/>
<dbReference type="Gene3D" id="3.40.50.620">
    <property type="entry name" value="HUPs"/>
    <property type="match status" value="1"/>
</dbReference>